<dbReference type="InterPro" id="IPR001478">
    <property type="entry name" value="PDZ"/>
</dbReference>
<dbReference type="InterPro" id="IPR036034">
    <property type="entry name" value="PDZ_sf"/>
</dbReference>
<keyword evidence="2" id="KW-0597">Phosphoprotein</keyword>
<feature type="domain" description="SAM" evidence="5">
    <location>
        <begin position="11"/>
        <end position="76"/>
    </location>
</feature>
<dbReference type="InterPro" id="IPR001849">
    <property type="entry name" value="PH_domain"/>
</dbReference>
<feature type="region of interest" description="Disordered" evidence="3">
    <location>
        <begin position="466"/>
        <end position="544"/>
    </location>
</feature>
<dbReference type="AlphaFoldDB" id="A0A3Q1JE17"/>
<dbReference type="Ensembl" id="ENSATET00000033696.3">
    <property type="protein sequence ID" value="ENSATEP00000033212.2"/>
    <property type="gene ID" value="ENSATEG00000022885.3"/>
</dbReference>
<dbReference type="SMART" id="SM00233">
    <property type="entry name" value="PH"/>
    <property type="match status" value="1"/>
</dbReference>
<dbReference type="FunFam" id="2.30.29.30:FF:000092">
    <property type="entry name" value="Connector enhancer of kinase suppressor of Ras 2"/>
    <property type="match status" value="1"/>
</dbReference>
<dbReference type="Gene3D" id="1.10.150.50">
    <property type="entry name" value="Transcription Factor, Ets-1"/>
    <property type="match status" value="1"/>
</dbReference>
<reference evidence="8" key="2">
    <citation type="submission" date="2025-08" db="UniProtKB">
        <authorList>
            <consortium name="Ensembl"/>
        </authorList>
    </citation>
    <scope>IDENTIFICATION</scope>
</reference>
<accession>A0A3Q1JE17</accession>
<dbReference type="Proteomes" id="UP000265040">
    <property type="component" value="Chromosome 2"/>
</dbReference>
<dbReference type="FunFam" id="1.10.150.50:FF:000019">
    <property type="entry name" value="Connector enhancer of kinase suppressor of Ras 2"/>
    <property type="match status" value="1"/>
</dbReference>
<dbReference type="PROSITE" id="PS50003">
    <property type="entry name" value="PH_DOMAIN"/>
    <property type="match status" value="1"/>
</dbReference>
<reference evidence="8" key="1">
    <citation type="submission" date="2021-04" db="EMBL/GenBank/DDBJ databases">
        <authorList>
            <consortium name="Wellcome Sanger Institute Data Sharing"/>
        </authorList>
    </citation>
    <scope>NUCLEOTIDE SEQUENCE [LARGE SCALE GENOMIC DNA]</scope>
</reference>
<comment type="similarity">
    <text evidence="1">Belongs to the CNKSR family.</text>
</comment>
<dbReference type="InterPro" id="IPR051566">
    <property type="entry name" value="CNKSR"/>
</dbReference>
<dbReference type="InterPro" id="IPR049628">
    <property type="entry name" value="CNK1-3_SAM"/>
</dbReference>
<evidence type="ECO:0000256" key="1">
    <source>
        <dbReference type="ARBA" id="ARBA00009498"/>
    </source>
</evidence>
<dbReference type="PROSITE" id="PS51290">
    <property type="entry name" value="CRIC"/>
    <property type="match status" value="1"/>
</dbReference>
<dbReference type="SUPFAM" id="SSF50156">
    <property type="entry name" value="PDZ domain-like"/>
    <property type="match status" value="1"/>
</dbReference>
<dbReference type="InterPro" id="IPR017874">
    <property type="entry name" value="CRIC_domain"/>
</dbReference>
<reference evidence="8" key="3">
    <citation type="submission" date="2025-09" db="UniProtKB">
        <authorList>
            <consortium name="Ensembl"/>
        </authorList>
    </citation>
    <scope>IDENTIFICATION</scope>
</reference>
<dbReference type="CDD" id="cd01260">
    <property type="entry name" value="PH_CNK_mammalian-like"/>
    <property type="match status" value="1"/>
</dbReference>
<name>A0A3Q1JE17_ANATE</name>
<protein>
    <submittedName>
        <fullName evidence="8">Connector enhancer of kinase suppressor of Ras 2a</fullName>
    </submittedName>
</protein>
<evidence type="ECO:0000313" key="9">
    <source>
        <dbReference type="Proteomes" id="UP000265040"/>
    </source>
</evidence>
<evidence type="ECO:0000256" key="3">
    <source>
        <dbReference type="SAM" id="MobiDB-lite"/>
    </source>
</evidence>
<dbReference type="SMART" id="SM00228">
    <property type="entry name" value="PDZ"/>
    <property type="match status" value="1"/>
</dbReference>
<dbReference type="Pfam" id="PF00169">
    <property type="entry name" value="PH"/>
    <property type="match status" value="1"/>
</dbReference>
<dbReference type="Gene3D" id="2.30.42.10">
    <property type="match status" value="1"/>
</dbReference>
<dbReference type="SUPFAM" id="SSF47769">
    <property type="entry name" value="SAM/Pointed domain"/>
    <property type="match status" value="1"/>
</dbReference>
<evidence type="ECO:0000259" key="6">
    <source>
        <dbReference type="PROSITE" id="PS50106"/>
    </source>
</evidence>
<dbReference type="Pfam" id="PF00595">
    <property type="entry name" value="PDZ"/>
    <property type="match status" value="1"/>
</dbReference>
<dbReference type="Pfam" id="PF10534">
    <property type="entry name" value="CRIC_ras_sig"/>
    <property type="match status" value="1"/>
</dbReference>
<evidence type="ECO:0000259" key="7">
    <source>
        <dbReference type="PROSITE" id="PS51290"/>
    </source>
</evidence>
<dbReference type="SMART" id="SM00454">
    <property type="entry name" value="SAM"/>
    <property type="match status" value="1"/>
</dbReference>
<dbReference type="STRING" id="64144.ENSATEP00000033212"/>
<evidence type="ECO:0000256" key="2">
    <source>
        <dbReference type="ARBA" id="ARBA00022553"/>
    </source>
</evidence>
<evidence type="ECO:0000313" key="8">
    <source>
        <dbReference type="Ensembl" id="ENSATEP00000033212.2"/>
    </source>
</evidence>
<dbReference type="InterPro" id="IPR013761">
    <property type="entry name" value="SAM/pointed_sf"/>
</dbReference>
<dbReference type="SUPFAM" id="SSF50729">
    <property type="entry name" value="PH domain-like"/>
    <property type="match status" value="1"/>
</dbReference>
<feature type="domain" description="CRIC" evidence="7">
    <location>
        <begin position="84"/>
        <end position="178"/>
    </location>
</feature>
<dbReference type="PANTHER" id="PTHR12844:SF21">
    <property type="entry name" value="CONNECTOR ENHANCER OF KINASE SUPPRESSOR OF RAS 2"/>
    <property type="match status" value="1"/>
</dbReference>
<dbReference type="Pfam" id="PF00536">
    <property type="entry name" value="SAM_1"/>
    <property type="match status" value="1"/>
</dbReference>
<dbReference type="CDD" id="cd06748">
    <property type="entry name" value="PDZ_CNK1_2_3-like"/>
    <property type="match status" value="1"/>
</dbReference>
<evidence type="ECO:0000259" key="5">
    <source>
        <dbReference type="PROSITE" id="PS50105"/>
    </source>
</evidence>
<sequence length="668" mass="75038">MALVMEPVSKWSTSQVVDWMKGLDDCLQQYVCVFERGGVCGERLLRISHAELEELGVSRIGHQELILEAVDLLCALNSGLETESVRTLAHKLGASAKNLQNFISSRRRSSQSESRTSRRLPNDLLTSVVDLITAAKSLLAWLDRSPFAAVADYSVTRNNVIQLCLELTTIVQQDCTVFETENKILHVCKTLSEVCEHIVCVSSDPLVSQSAHLELVHLTNIKPSEGLGMYIKSTYDGLHVITGTTEGSPADRCKKIHAGDEVIQVNHQTVVGWQLRNLVGSLRADKGVVSLTLKKRPQSTLSSAPALLKNMRWKPLALQTYQQSSSLQTKNRKKNKGLASLSRRRVSCKALGRGDCEGWLWRKRDAKGYFSQKWKKYWFVLKDNCLYWYINEEDEKAEGFVSLPEFKIDRASECRKKYAFKACHPKVKSFYFAADGVDDMNRWLSRLNMAAVGYAERERIRQEQDYWSESEHEDDTTSSPKQDSPPPPYDTYPRPPSVSHMSAYMEGRTTRLSSTETSRSRSSQEDFLETGSPGRSSSSQRRSWQDLIETPLTEAGLHYLQTGPLEDAVFAEPGPGGGTMMAGAVYTLPAQRNIPLPMAMQRLIPMATQGGKPRSFTLPRDSNLHTLLIPPAKEEQQPHNGEFSQQHTCGVKHLNTKKTHLALHRVGW</sequence>
<feature type="domain" description="PDZ" evidence="6">
    <location>
        <begin position="215"/>
        <end position="297"/>
    </location>
</feature>
<feature type="compositionally biased region" description="Pro residues" evidence="3">
    <location>
        <begin position="483"/>
        <end position="496"/>
    </location>
</feature>
<dbReference type="CDD" id="cd09511">
    <property type="entry name" value="SAM_CNK1_2_3-suppressor"/>
    <property type="match status" value="1"/>
</dbReference>
<dbReference type="InterPro" id="IPR011993">
    <property type="entry name" value="PH-like_dom_sf"/>
</dbReference>
<dbReference type="GeneTree" id="ENSGT00940000156709"/>
<dbReference type="PROSITE" id="PS50105">
    <property type="entry name" value="SAM_DOMAIN"/>
    <property type="match status" value="1"/>
</dbReference>
<proteinExistence type="inferred from homology"/>
<dbReference type="FunFam" id="2.30.42.10:FF:000060">
    <property type="entry name" value="Connector enhancer of kinase suppressor of Ras 2"/>
    <property type="match status" value="1"/>
</dbReference>
<dbReference type="Gene3D" id="2.30.29.30">
    <property type="entry name" value="Pleckstrin-homology domain (PH domain)/Phosphotyrosine-binding domain (PTB)"/>
    <property type="match status" value="1"/>
</dbReference>
<organism evidence="8 9">
    <name type="scientific">Anabas testudineus</name>
    <name type="common">Climbing perch</name>
    <name type="synonym">Anthias testudineus</name>
    <dbReference type="NCBI Taxonomy" id="64144"/>
    <lineage>
        <taxon>Eukaryota</taxon>
        <taxon>Metazoa</taxon>
        <taxon>Chordata</taxon>
        <taxon>Craniata</taxon>
        <taxon>Vertebrata</taxon>
        <taxon>Euteleostomi</taxon>
        <taxon>Actinopterygii</taxon>
        <taxon>Neopterygii</taxon>
        <taxon>Teleostei</taxon>
        <taxon>Neoteleostei</taxon>
        <taxon>Acanthomorphata</taxon>
        <taxon>Anabantaria</taxon>
        <taxon>Anabantiformes</taxon>
        <taxon>Anabantoidei</taxon>
        <taxon>Anabantidae</taxon>
        <taxon>Anabas</taxon>
    </lineage>
</organism>
<feature type="domain" description="PH" evidence="4">
    <location>
        <begin position="353"/>
        <end position="452"/>
    </location>
</feature>
<dbReference type="PANTHER" id="PTHR12844">
    <property type="entry name" value="CONNECTOR ENCHANCER OF KINASE SUPPRESSOR OF RAS"/>
    <property type="match status" value="1"/>
</dbReference>
<evidence type="ECO:0000259" key="4">
    <source>
        <dbReference type="PROSITE" id="PS50003"/>
    </source>
</evidence>
<dbReference type="InterPro" id="IPR001660">
    <property type="entry name" value="SAM"/>
</dbReference>
<dbReference type="PROSITE" id="PS50106">
    <property type="entry name" value="PDZ"/>
    <property type="match status" value="1"/>
</dbReference>
<feature type="compositionally biased region" description="Acidic residues" evidence="3">
    <location>
        <begin position="466"/>
        <end position="476"/>
    </location>
</feature>
<keyword evidence="9" id="KW-1185">Reference proteome</keyword>